<protein>
    <recommendedName>
        <fullName evidence="5">Class I SAM-dependent methyltransferase</fullName>
    </recommendedName>
</protein>
<evidence type="ECO:0000313" key="3">
    <source>
        <dbReference type="EMBL" id="TWE12109.1"/>
    </source>
</evidence>
<name>A0A561E920_9MICO</name>
<feature type="region of interest" description="Disordered" evidence="2">
    <location>
        <begin position="349"/>
        <end position="384"/>
    </location>
</feature>
<dbReference type="AlphaFoldDB" id="A0A561E920"/>
<proteinExistence type="predicted"/>
<organism evidence="3 4">
    <name type="scientific">Rudaeicoccus suwonensis</name>
    <dbReference type="NCBI Taxonomy" id="657409"/>
    <lineage>
        <taxon>Bacteria</taxon>
        <taxon>Bacillati</taxon>
        <taxon>Actinomycetota</taxon>
        <taxon>Actinomycetes</taxon>
        <taxon>Micrococcales</taxon>
        <taxon>Dermacoccaceae</taxon>
        <taxon>Rudaeicoccus</taxon>
    </lineage>
</organism>
<evidence type="ECO:0000256" key="1">
    <source>
        <dbReference type="SAM" id="Coils"/>
    </source>
</evidence>
<evidence type="ECO:0000256" key="2">
    <source>
        <dbReference type="SAM" id="MobiDB-lite"/>
    </source>
</evidence>
<dbReference type="Proteomes" id="UP000318297">
    <property type="component" value="Unassembled WGS sequence"/>
</dbReference>
<dbReference type="EMBL" id="VIVQ01000001">
    <property type="protein sequence ID" value="TWE12109.1"/>
    <property type="molecule type" value="Genomic_DNA"/>
</dbReference>
<feature type="coiled-coil region" evidence="1">
    <location>
        <begin position="545"/>
        <end position="575"/>
    </location>
</feature>
<keyword evidence="4" id="KW-1185">Reference proteome</keyword>
<dbReference type="OrthoDB" id="3278611at2"/>
<accession>A0A561E920</accession>
<keyword evidence="1" id="KW-0175">Coiled coil</keyword>
<sequence>MSQSTTTEVVAGEMQPWTDYSGQSYAAGGPVLEALVREVRLSTDRPTPRVLIAGPHSVSLVRAVASQITDAQVTVLVRSATDAAQLTEELPDIQVGAGALDGFRATSPAPFDVVIALDGLDRLLSYDSAELSWDDTLRALTSLLTDDGALAIAHPLESAPANILDARPVSQRHGDDDWRPFYHDPTRPLTHDGFVDAVRSVRGIRSSAGQLVGFGPAAAPRLLADVSQTTAGLTGSVAAFAKLAADADLRPLLASQDELIDLLAKVGRISDAAAVSVVLHGFSHDVGLINATPSGTLAVATGPTAEYAGWHLSRAVDVSGASWPDAEFTPELERDTAQPSETARYVTERATPGAQAGEPASTTAPRGALAGLPPQSVGAAAATGKSDHIDVVIDESLLTRRVPFGPTVAQELLRLAELGDVPGFRDLAAAVGAHVDAIPVPEHRVVTLDNLVVAGRETAPGFDARRWSGPVGTAETLAAAFFLLQDRMVTEHRRHPWPTHLLGRELVATWTEMAGVEATDAVLDRARDLALTLAAGEQRPGACSTADLRTALADAQAARRELQEALGHIAGLERTIGFRDKQLRTREEVIRNLRKGAGPAGAVAAQRTAAGNLLRVAKRTAQVRSVGELGAGVERVVKRAQRARAAAAKAKES</sequence>
<gene>
    <name evidence="3" type="ORF">BKA23_0905</name>
</gene>
<evidence type="ECO:0008006" key="5">
    <source>
        <dbReference type="Google" id="ProtNLM"/>
    </source>
</evidence>
<comment type="caution">
    <text evidence="3">The sequence shown here is derived from an EMBL/GenBank/DDBJ whole genome shotgun (WGS) entry which is preliminary data.</text>
</comment>
<dbReference type="SUPFAM" id="SSF53335">
    <property type="entry name" value="S-adenosyl-L-methionine-dependent methyltransferases"/>
    <property type="match status" value="1"/>
</dbReference>
<evidence type="ECO:0000313" key="4">
    <source>
        <dbReference type="Proteomes" id="UP000318297"/>
    </source>
</evidence>
<reference evidence="3 4" key="1">
    <citation type="submission" date="2019-06" db="EMBL/GenBank/DDBJ databases">
        <title>Sequencing the genomes of 1000 actinobacteria strains.</title>
        <authorList>
            <person name="Klenk H.-P."/>
        </authorList>
    </citation>
    <scope>NUCLEOTIDE SEQUENCE [LARGE SCALE GENOMIC DNA]</scope>
    <source>
        <strain evidence="3 4">DSM 19560</strain>
    </source>
</reference>
<dbReference type="InterPro" id="IPR029063">
    <property type="entry name" value="SAM-dependent_MTases_sf"/>
</dbReference>
<dbReference type="RefSeq" id="WP_145225849.1">
    <property type="nucleotide sequence ID" value="NZ_VIVQ01000001.1"/>
</dbReference>